<sequence>MAEQRPRLAHPQPGNSKQHTPRLARFGLGLAVAAVFTGVVVVALSAGWTWFAQGTLDHWLLSTTFTIERLLPLVGAGFLLGQLPARFRLPVLLILGFGLVSALITRDTLMLLLAPLPGAATHFFLVGPIACLIVGLLLVLPAQMRFWPAMILMPSFGSALGLAIYFSDPSLHDRFYLPLALPVALWLILIAALVTGLVTAAWTRIGVRVYGSWLVAIGMLYGGAYMASKQTQLVPPPFVEPPPASGDYPGFQPLLKSLDRHGPQRPVLGTDHSGIGDLPPGEERGT</sequence>
<keyword evidence="2" id="KW-0812">Transmembrane</keyword>
<evidence type="ECO:0000313" key="6">
    <source>
        <dbReference type="Proteomes" id="UP000544107"/>
    </source>
</evidence>
<dbReference type="AlphaFoldDB" id="A0A1Q9ABF4"/>
<feature type="region of interest" description="Disordered" evidence="1">
    <location>
        <begin position="236"/>
        <end position="286"/>
    </location>
</feature>
<evidence type="ECO:0000256" key="1">
    <source>
        <dbReference type="SAM" id="MobiDB-lite"/>
    </source>
</evidence>
<name>A0A1Q9ABF4_9HYPH</name>
<dbReference type="STRING" id="887144.BJF91_02700"/>
<feature type="transmembrane region" description="Helical" evidence="2">
    <location>
        <begin position="119"/>
        <end position="139"/>
    </location>
</feature>
<accession>A0A1Q9ABF4</accession>
<feature type="transmembrane region" description="Helical" evidence="2">
    <location>
        <begin position="92"/>
        <end position="113"/>
    </location>
</feature>
<dbReference type="OrthoDB" id="7846047at2"/>
<reference evidence="3 6" key="2">
    <citation type="submission" date="2020-08" db="EMBL/GenBank/DDBJ databases">
        <title>Genomic Encyclopedia of Type Strains, Phase IV (KMG-IV): sequencing the most valuable type-strain genomes for metagenomic binning, comparative biology and taxonomic classification.</title>
        <authorList>
            <person name="Goeker M."/>
        </authorList>
    </citation>
    <scope>NUCLEOTIDE SEQUENCE [LARGE SCALE GENOMIC DNA]</scope>
    <source>
        <strain evidence="3 6">DSM 100021</strain>
    </source>
</reference>
<evidence type="ECO:0000313" key="4">
    <source>
        <dbReference type="EMBL" id="OLP52166.1"/>
    </source>
</evidence>
<feature type="transmembrane region" description="Helical" evidence="2">
    <location>
        <begin position="146"/>
        <end position="167"/>
    </location>
</feature>
<evidence type="ECO:0000256" key="2">
    <source>
        <dbReference type="SAM" id="Phobius"/>
    </source>
</evidence>
<organism evidence="4 5">
    <name type="scientific">Allorhizobium taibaishanense</name>
    <dbReference type="NCBI Taxonomy" id="887144"/>
    <lineage>
        <taxon>Bacteria</taxon>
        <taxon>Pseudomonadati</taxon>
        <taxon>Pseudomonadota</taxon>
        <taxon>Alphaproteobacteria</taxon>
        <taxon>Hyphomicrobiales</taxon>
        <taxon>Rhizobiaceae</taxon>
        <taxon>Rhizobium/Agrobacterium group</taxon>
        <taxon>Allorhizobium</taxon>
    </lineage>
</organism>
<gene>
    <name evidence="4" type="ORF">BJF91_02700</name>
    <name evidence="3" type="ORF">GGQ71_004458</name>
</gene>
<feature type="transmembrane region" description="Helical" evidence="2">
    <location>
        <begin position="58"/>
        <end position="80"/>
    </location>
</feature>
<protein>
    <submittedName>
        <fullName evidence="4">Uncharacterized protein</fullName>
    </submittedName>
</protein>
<comment type="caution">
    <text evidence="4">The sequence shown here is derived from an EMBL/GenBank/DDBJ whole genome shotgun (WGS) entry which is preliminary data.</text>
</comment>
<dbReference type="EMBL" id="MKIN01000016">
    <property type="protein sequence ID" value="OLP52166.1"/>
    <property type="molecule type" value="Genomic_DNA"/>
</dbReference>
<proteinExistence type="predicted"/>
<dbReference type="Proteomes" id="UP000544107">
    <property type="component" value="Unassembled WGS sequence"/>
</dbReference>
<dbReference type="EMBL" id="JACIED010000007">
    <property type="protein sequence ID" value="MBB4010160.1"/>
    <property type="molecule type" value="Genomic_DNA"/>
</dbReference>
<reference evidence="4 5" key="1">
    <citation type="submission" date="2016-09" db="EMBL/GenBank/DDBJ databases">
        <title>Rhizobium oryziradicis sp. nov., isolated from the root of rice.</title>
        <authorList>
            <person name="Zhao J."/>
            <person name="Zhang X."/>
        </authorList>
    </citation>
    <scope>NUCLEOTIDE SEQUENCE [LARGE SCALE GENOMIC DNA]</scope>
    <source>
        <strain evidence="4 5">14971</strain>
    </source>
</reference>
<evidence type="ECO:0000313" key="5">
    <source>
        <dbReference type="Proteomes" id="UP000185598"/>
    </source>
</evidence>
<feature type="region of interest" description="Disordered" evidence="1">
    <location>
        <begin position="1"/>
        <end position="20"/>
    </location>
</feature>
<dbReference type="RefSeq" id="WP_075612697.1">
    <property type="nucleotide sequence ID" value="NZ_JACIED010000007.1"/>
</dbReference>
<feature type="transmembrane region" description="Helical" evidence="2">
    <location>
        <begin position="179"/>
        <end position="202"/>
    </location>
</feature>
<evidence type="ECO:0000313" key="3">
    <source>
        <dbReference type="EMBL" id="MBB4010160.1"/>
    </source>
</evidence>
<keyword evidence="5" id="KW-1185">Reference proteome</keyword>
<feature type="transmembrane region" description="Helical" evidence="2">
    <location>
        <begin position="26"/>
        <end position="52"/>
    </location>
</feature>
<keyword evidence="2" id="KW-0472">Membrane</keyword>
<feature type="transmembrane region" description="Helical" evidence="2">
    <location>
        <begin position="209"/>
        <end position="227"/>
    </location>
</feature>
<keyword evidence="2" id="KW-1133">Transmembrane helix</keyword>
<dbReference type="Proteomes" id="UP000185598">
    <property type="component" value="Unassembled WGS sequence"/>
</dbReference>